<dbReference type="NCBIfam" id="TIGR02607">
    <property type="entry name" value="antidote_HigA"/>
    <property type="match status" value="1"/>
</dbReference>
<evidence type="ECO:0000313" key="3">
    <source>
        <dbReference type="EMBL" id="QYX32542.1"/>
    </source>
</evidence>
<dbReference type="InterPro" id="IPR013430">
    <property type="entry name" value="Toxin_antidote_HigA"/>
</dbReference>
<name>A0ABX8X1U4_9CYAN</name>
<accession>A0ABX8X1U4</accession>
<evidence type="ECO:0000313" key="4">
    <source>
        <dbReference type="Proteomes" id="UP000826540"/>
    </source>
</evidence>
<dbReference type="Pfam" id="PF01381">
    <property type="entry name" value="HTH_3"/>
    <property type="match status" value="1"/>
</dbReference>
<protein>
    <submittedName>
        <fullName evidence="3">HigA family addiction module antidote protein</fullName>
    </submittedName>
</protein>
<dbReference type="SUPFAM" id="SSF47413">
    <property type="entry name" value="lambda repressor-like DNA-binding domains"/>
    <property type="match status" value="1"/>
</dbReference>
<feature type="domain" description="HTH cro/C1-type" evidence="2">
    <location>
        <begin position="17"/>
        <end position="71"/>
    </location>
</feature>
<dbReference type="PANTHER" id="PTHR36924">
    <property type="entry name" value="ANTITOXIN HIGA-1"/>
    <property type="match status" value="1"/>
</dbReference>
<dbReference type="CDD" id="cd00093">
    <property type="entry name" value="HTH_XRE"/>
    <property type="match status" value="1"/>
</dbReference>
<dbReference type="InterPro" id="IPR010982">
    <property type="entry name" value="Lambda_DNA-bd_dom_sf"/>
</dbReference>
<organism evidence="3 4">
    <name type="scientific">Sphaerospermopsis torques-reginae ITEP-024</name>
    <dbReference type="NCBI Taxonomy" id="984208"/>
    <lineage>
        <taxon>Bacteria</taxon>
        <taxon>Bacillati</taxon>
        <taxon>Cyanobacteriota</taxon>
        <taxon>Cyanophyceae</taxon>
        <taxon>Nostocales</taxon>
        <taxon>Aphanizomenonaceae</taxon>
        <taxon>Sphaerospermopsis</taxon>
        <taxon>Sphaerospermopsis torques-reginae</taxon>
    </lineage>
</organism>
<reference evidence="3 4" key="1">
    <citation type="journal article" date="2022" name="J. Am. Chem. Soc.">
        <title>Biosynthesis of Guanitoxin Enables Global Environmental Detection in Freshwater Cyanobacteria.</title>
        <authorList>
            <person name="Lima S.T."/>
            <person name="Fallon T.R."/>
            <person name="Cordoza J.L."/>
            <person name="Chekan J.R."/>
            <person name="Delbaje E."/>
            <person name="Hopiavuori A.R."/>
            <person name="Alvarenga D.O."/>
            <person name="Wood S.M."/>
            <person name="Luhavaya H."/>
            <person name="Baumgartner J.T."/>
            <person name="Dorr F.A."/>
            <person name="Etchegaray A."/>
            <person name="Pinto E."/>
            <person name="McKinnie S.M.K."/>
            <person name="Fiore M.F."/>
            <person name="Moore B.S."/>
        </authorList>
    </citation>
    <scope>NUCLEOTIDE SEQUENCE [LARGE SCALE GENOMIC DNA]</scope>
    <source>
        <strain evidence="3 4">ITEP-024</strain>
    </source>
</reference>
<dbReference type="RefSeq" id="WP_220610427.1">
    <property type="nucleotide sequence ID" value="NZ_CP080598.1"/>
</dbReference>
<dbReference type="Gene3D" id="1.10.260.40">
    <property type="entry name" value="lambda repressor-like DNA-binding domains"/>
    <property type="match status" value="1"/>
</dbReference>
<keyword evidence="4" id="KW-1185">Reference proteome</keyword>
<evidence type="ECO:0000256" key="1">
    <source>
        <dbReference type="ARBA" id="ARBA00023125"/>
    </source>
</evidence>
<dbReference type="InterPro" id="IPR001387">
    <property type="entry name" value="Cro/C1-type_HTH"/>
</dbReference>
<evidence type="ECO:0000259" key="2">
    <source>
        <dbReference type="PROSITE" id="PS50943"/>
    </source>
</evidence>
<dbReference type="EMBL" id="CP080598">
    <property type="protein sequence ID" value="QYX32542.1"/>
    <property type="molecule type" value="Genomic_DNA"/>
</dbReference>
<dbReference type="Proteomes" id="UP000826540">
    <property type="component" value="Chromosome"/>
</dbReference>
<dbReference type="PROSITE" id="PS50943">
    <property type="entry name" value="HTH_CROC1"/>
    <property type="match status" value="1"/>
</dbReference>
<gene>
    <name evidence="3" type="ORF">K2F26_03885</name>
</gene>
<sequence>MRIPTHRPPTHPGEMLLEEFMNPLGLTPQKVAESIGVTESQILDLIVGKQNITPSLALRLSKFLGMSVEFWLNLQMRWDLYYTQQAEADFLNTINPFVA</sequence>
<dbReference type="PANTHER" id="PTHR36924:SF1">
    <property type="entry name" value="ANTITOXIN HIGA-1"/>
    <property type="match status" value="1"/>
</dbReference>
<dbReference type="SMART" id="SM00530">
    <property type="entry name" value="HTH_XRE"/>
    <property type="match status" value="1"/>
</dbReference>
<keyword evidence="1" id="KW-0238">DNA-binding</keyword>
<proteinExistence type="predicted"/>